<dbReference type="EMBL" id="CATOUU010000944">
    <property type="protein sequence ID" value="CAI9961752.1"/>
    <property type="molecule type" value="Genomic_DNA"/>
</dbReference>
<reference evidence="2 3" key="2">
    <citation type="submission" date="2024-07" db="EMBL/GenBank/DDBJ databases">
        <authorList>
            <person name="Akdeniz Z."/>
        </authorList>
    </citation>
    <scope>NUCLEOTIDE SEQUENCE [LARGE SCALE GENOMIC DNA]</scope>
</reference>
<dbReference type="Proteomes" id="UP001642409">
    <property type="component" value="Unassembled WGS sequence"/>
</dbReference>
<proteinExistence type="predicted"/>
<sequence>MDLTKIQLAKKFHSTKEMELFTSDLKTKCDILISKGDLKAAALLVKDLEQYQQPTYLNLLSSLQCTSNEQLYSTSQNRQITVPVPQKSAYKCDHINHSNKQELLVKMSDELVESIQEQNFDPSQSVIEITPIIPDLNQLKSDFRVLVNYSLEKKEIPETILEEFQLIQISEHPSLVQFFSLLPPKLQELHFTTFVSYFTLLDFDSLKLGSELTQKELIQKIQSQINQNNYKNFSRYFKVFPDLELTVKVFEDLQELFEEKKDPKRTIAFVKEMQSYPAQFQEFKFDSKLKITKFEQLFGQINDKYQIQPMNAFKLVICQEYKDNTELATLAKGLTQKFATTTQKFTVIQKFNKFNVVSLNCEQIKIRIQQIDSQNIALLQSDYGQLDLNGVEVSGEEIVYEPKCNIEYKQFTFTPEYQCDFVIQFQCGSQQQSYAVIYEKPKVIVEPLYYDGDFYQKFKVYLNHLPIEYKIINIDTIDHTILNDEIIMKAALETQLIIKYPSPRLEVDASHTVFKSIQEQWIKLTVERLELESLKIIFETSEENLLIQGKQVNFDFHPLVKFRGQPYSKISGLPGSALQITSTLSNGEEITEAYDQSKLKQLISLEKIAYFVPLGLVQIDLNLTIMYNEQQFSAQHSKRITGQQPIQFRCFFDLTPKQCTVHIKNLINEPLRESTVIQIQQPDPQLRSSFQVIPDNSGQVHIDLPPNTESIVVQLRNQSVMCRISTLPAFPSLNLSNRQLFLSSLRSILTLNQVTLYQDSYCIYSGDFEALPLGQLKSDFNYQLLAEVNHQIVNNSIELREDVNEQFTVLHYGLSKVLELAPKKLFQVHKESVHNNFIFEQLAQVQATQLSQNQQSYEFQAKVTHKYPEYTGALAIQAPDLAVKPIQVKQHVPEGCFGGAGSRMYSECQAMNDEYGAGAVRQQRVSIIQQFEKGNMKNKKSIFWFNNGETKQE</sequence>
<protein>
    <submittedName>
        <fullName evidence="1">Uncharacterized protein</fullName>
    </submittedName>
</protein>
<dbReference type="AlphaFoldDB" id="A0AA86URC2"/>
<comment type="caution">
    <text evidence="1">The sequence shown here is derived from an EMBL/GenBank/DDBJ whole genome shotgun (WGS) entry which is preliminary data.</text>
</comment>
<name>A0AA86URC2_9EUKA</name>
<evidence type="ECO:0000313" key="3">
    <source>
        <dbReference type="Proteomes" id="UP001642409"/>
    </source>
</evidence>
<organism evidence="1">
    <name type="scientific">Hexamita inflata</name>
    <dbReference type="NCBI Taxonomy" id="28002"/>
    <lineage>
        <taxon>Eukaryota</taxon>
        <taxon>Metamonada</taxon>
        <taxon>Diplomonadida</taxon>
        <taxon>Hexamitidae</taxon>
        <taxon>Hexamitinae</taxon>
        <taxon>Hexamita</taxon>
    </lineage>
</organism>
<reference evidence="1" key="1">
    <citation type="submission" date="2023-06" db="EMBL/GenBank/DDBJ databases">
        <authorList>
            <person name="Kurt Z."/>
        </authorList>
    </citation>
    <scope>NUCLEOTIDE SEQUENCE</scope>
</reference>
<gene>
    <name evidence="1" type="ORF">HINF_LOCUS49397</name>
    <name evidence="2" type="ORF">HINF_LOCUS58484</name>
</gene>
<accession>A0AA86URC2</accession>
<keyword evidence="3" id="KW-1185">Reference proteome</keyword>
<evidence type="ECO:0000313" key="2">
    <source>
        <dbReference type="EMBL" id="CAL6077599.1"/>
    </source>
</evidence>
<evidence type="ECO:0000313" key="1">
    <source>
        <dbReference type="EMBL" id="CAI9961752.1"/>
    </source>
</evidence>
<dbReference type="EMBL" id="CAXDID020000329">
    <property type="protein sequence ID" value="CAL6077599.1"/>
    <property type="molecule type" value="Genomic_DNA"/>
</dbReference>